<keyword evidence="3" id="KW-1185">Reference proteome</keyword>
<evidence type="ECO:0000313" key="2">
    <source>
        <dbReference type="EMBL" id="QIK40261.1"/>
    </source>
</evidence>
<dbReference type="Gene3D" id="2.30.110.10">
    <property type="entry name" value="Electron Transport, Fmn-binding Protein, Chain A"/>
    <property type="match status" value="1"/>
</dbReference>
<dbReference type="GO" id="GO:0010181">
    <property type="term" value="F:FMN binding"/>
    <property type="evidence" value="ECO:0007669"/>
    <property type="project" value="InterPro"/>
</dbReference>
<evidence type="ECO:0000313" key="3">
    <source>
        <dbReference type="Proteomes" id="UP000500791"/>
    </source>
</evidence>
<dbReference type="InterPro" id="IPR024624">
    <property type="entry name" value="Pyridox_Oxase_Alr4036_FMN-bd"/>
</dbReference>
<protein>
    <submittedName>
        <fullName evidence="2">Pyridoxamine 5'-phosphate oxidase</fullName>
    </submittedName>
</protein>
<dbReference type="Pfam" id="PF12766">
    <property type="entry name" value="Pyridox_oxase_2"/>
    <property type="match status" value="1"/>
</dbReference>
<gene>
    <name evidence="2" type="ORF">G8E03_05465</name>
</gene>
<dbReference type="AlphaFoldDB" id="A0A6G7VJR1"/>
<organism evidence="2 3">
    <name type="scientific">Pontivivens nitratireducens</name>
    <dbReference type="NCBI Taxonomy" id="2758038"/>
    <lineage>
        <taxon>Bacteria</taxon>
        <taxon>Pseudomonadati</taxon>
        <taxon>Pseudomonadota</taxon>
        <taxon>Alphaproteobacteria</taxon>
        <taxon>Rhodobacterales</taxon>
        <taxon>Paracoccaceae</taxon>
        <taxon>Pontivivens</taxon>
    </lineage>
</organism>
<evidence type="ECO:0000259" key="1">
    <source>
        <dbReference type="Pfam" id="PF12766"/>
    </source>
</evidence>
<feature type="domain" description="Pyridoxamine 5'-phosphate oxidase Alr4036 family FMN-binding" evidence="1">
    <location>
        <begin position="21"/>
        <end position="92"/>
    </location>
</feature>
<dbReference type="EMBL" id="CP049811">
    <property type="protein sequence ID" value="QIK40261.1"/>
    <property type="molecule type" value="Genomic_DNA"/>
</dbReference>
<dbReference type="InterPro" id="IPR012349">
    <property type="entry name" value="Split_barrel_FMN-bd"/>
</dbReference>
<reference evidence="2 3" key="1">
    <citation type="submission" date="2020-03" db="EMBL/GenBank/DDBJ databases">
        <title>Complete genome sequence of Monaibacterium sp. ALG8 with diverse plasmids.</title>
        <authorList>
            <person name="Sun C."/>
        </authorList>
    </citation>
    <scope>NUCLEOTIDE SEQUENCE [LARGE SCALE GENOMIC DNA]</scope>
    <source>
        <strain evidence="2 3">ALG8</strain>
    </source>
</reference>
<dbReference type="Proteomes" id="UP000500791">
    <property type="component" value="Chromosome"/>
</dbReference>
<dbReference type="KEGG" id="mon:G8E03_05465"/>
<name>A0A6G7VJR1_9RHOB</name>
<sequence>MNDLLDLMWGLLERGVRDRTLATNRPTLSTGDGQMRTVVLRAVSRAAQTLDIHSDARAGKVAQLRADPTANLHVWDAHNTLQIRLRAAAQVHSDDRIAAKAFAALPDHGQRIYRVTPHPGTPIADPRHITFEGQPHFALIRLHLQEVELLHLDRDVHRRALFTAGENWRGRWLVP</sequence>
<proteinExistence type="predicted"/>
<dbReference type="SUPFAM" id="SSF50475">
    <property type="entry name" value="FMN-binding split barrel"/>
    <property type="match status" value="1"/>
</dbReference>
<accession>A0A6G7VJR1</accession>
<dbReference type="RefSeq" id="WP_166189525.1">
    <property type="nucleotide sequence ID" value="NZ_CP049811.1"/>
</dbReference>